<keyword evidence="1" id="KW-1185">Reference proteome</keyword>
<dbReference type="Proteomes" id="UP000038045">
    <property type="component" value="Unplaced"/>
</dbReference>
<accession>A0A0N4ZJB1</accession>
<proteinExistence type="predicted"/>
<sequence length="171" mass="19527">MNRQQLRSFFANLLKERTQKLLKNNERNKNNSVILTVKNKKLPTTKKNKIFSDWDPKTSRIVCQFFIFGTLFGVVCSISACTCLLQPKNNNRQQVMPRLSIAPPTLDDTKPIRIQFGDDGFCYARSLEESEVPPLPDYNSALSLPTNVISSLQSQMIEIGLIEDKKVNNYI</sequence>
<dbReference type="AlphaFoldDB" id="A0A0N4ZJB1"/>
<organism evidence="1 2">
    <name type="scientific">Parastrongyloides trichosuri</name>
    <name type="common">Possum-specific nematode worm</name>
    <dbReference type="NCBI Taxonomy" id="131310"/>
    <lineage>
        <taxon>Eukaryota</taxon>
        <taxon>Metazoa</taxon>
        <taxon>Ecdysozoa</taxon>
        <taxon>Nematoda</taxon>
        <taxon>Chromadorea</taxon>
        <taxon>Rhabditida</taxon>
        <taxon>Tylenchina</taxon>
        <taxon>Panagrolaimomorpha</taxon>
        <taxon>Strongyloidoidea</taxon>
        <taxon>Strongyloididae</taxon>
        <taxon>Parastrongyloides</taxon>
    </lineage>
</organism>
<protein>
    <submittedName>
        <fullName evidence="2">Uncharacterized protein</fullName>
    </submittedName>
</protein>
<evidence type="ECO:0000313" key="2">
    <source>
        <dbReference type="WBParaSite" id="PTRK_0000801500.1"/>
    </source>
</evidence>
<reference evidence="2" key="1">
    <citation type="submission" date="2017-02" db="UniProtKB">
        <authorList>
            <consortium name="WormBaseParasite"/>
        </authorList>
    </citation>
    <scope>IDENTIFICATION</scope>
</reference>
<dbReference type="WBParaSite" id="PTRK_0000801500.1">
    <property type="protein sequence ID" value="PTRK_0000801500.1"/>
    <property type="gene ID" value="PTRK_0000801500"/>
</dbReference>
<evidence type="ECO:0000313" key="1">
    <source>
        <dbReference type="Proteomes" id="UP000038045"/>
    </source>
</evidence>
<name>A0A0N4ZJB1_PARTI</name>